<proteinExistence type="predicted"/>
<dbReference type="PANTHER" id="PTHR24121:SF23">
    <property type="entry name" value="NO MECHANORECEPTOR POTENTIAL C, ISOFORM H"/>
    <property type="match status" value="1"/>
</dbReference>
<reference evidence="3 4" key="2">
    <citation type="journal article" date="2008" name="Nature">
        <title>The Phaeodactylum genome reveals the evolutionary history of diatom genomes.</title>
        <authorList>
            <person name="Bowler C."/>
            <person name="Allen A.E."/>
            <person name="Badger J.H."/>
            <person name="Grimwood J."/>
            <person name="Jabbari K."/>
            <person name="Kuo A."/>
            <person name="Maheswari U."/>
            <person name="Martens C."/>
            <person name="Maumus F."/>
            <person name="Otillar R.P."/>
            <person name="Rayko E."/>
            <person name="Salamov A."/>
            <person name="Vandepoele K."/>
            <person name="Beszteri B."/>
            <person name="Gruber A."/>
            <person name="Heijde M."/>
            <person name="Katinka M."/>
            <person name="Mock T."/>
            <person name="Valentin K."/>
            <person name="Verret F."/>
            <person name="Berges J.A."/>
            <person name="Brownlee C."/>
            <person name="Cadoret J.P."/>
            <person name="Chiovitti A."/>
            <person name="Choi C.J."/>
            <person name="Coesel S."/>
            <person name="De Martino A."/>
            <person name="Detter J.C."/>
            <person name="Durkin C."/>
            <person name="Falciatore A."/>
            <person name="Fournet J."/>
            <person name="Haruta M."/>
            <person name="Huysman M.J."/>
            <person name="Jenkins B.D."/>
            <person name="Jiroutova K."/>
            <person name="Jorgensen R.E."/>
            <person name="Joubert Y."/>
            <person name="Kaplan A."/>
            <person name="Kroger N."/>
            <person name="Kroth P.G."/>
            <person name="La Roche J."/>
            <person name="Lindquist E."/>
            <person name="Lommer M."/>
            <person name="Martin-Jezequel V."/>
            <person name="Lopez P.J."/>
            <person name="Lucas S."/>
            <person name="Mangogna M."/>
            <person name="McGinnis K."/>
            <person name="Medlin L.K."/>
            <person name="Montsant A."/>
            <person name="Oudot-Le Secq M.P."/>
            <person name="Napoli C."/>
            <person name="Obornik M."/>
            <person name="Parker M.S."/>
            <person name="Petit J.L."/>
            <person name="Porcel B.M."/>
            <person name="Poulsen N."/>
            <person name="Robison M."/>
            <person name="Rychlewski L."/>
            <person name="Rynearson T.A."/>
            <person name="Schmutz J."/>
            <person name="Shapiro H."/>
            <person name="Siaut M."/>
            <person name="Stanley M."/>
            <person name="Sussman M.R."/>
            <person name="Taylor A.R."/>
            <person name="Vardi A."/>
            <person name="von Dassow P."/>
            <person name="Vyverman W."/>
            <person name="Willis A."/>
            <person name="Wyrwicz L.S."/>
            <person name="Rokhsar D.S."/>
            <person name="Weissenbach J."/>
            <person name="Armbrust E.V."/>
            <person name="Green B.R."/>
            <person name="Van de Peer Y."/>
            <person name="Grigoriev I.V."/>
        </authorList>
    </citation>
    <scope>NUCLEOTIDE SEQUENCE [LARGE SCALE GENOMIC DNA]</scope>
    <source>
        <strain evidence="3 4">CCMP1335</strain>
    </source>
</reference>
<dbReference type="Pfam" id="PF13606">
    <property type="entry name" value="Ank_3"/>
    <property type="match status" value="1"/>
</dbReference>
<feature type="compositionally biased region" description="Polar residues" evidence="2">
    <location>
        <begin position="525"/>
        <end position="536"/>
    </location>
</feature>
<dbReference type="HOGENOM" id="CLU_502026_0_0_1"/>
<dbReference type="Gene3D" id="1.25.40.20">
    <property type="entry name" value="Ankyrin repeat-containing domain"/>
    <property type="match status" value="1"/>
</dbReference>
<dbReference type="EMBL" id="CM000638">
    <property type="protein sequence ID" value="EED96609.1"/>
    <property type="molecule type" value="Genomic_DNA"/>
</dbReference>
<dbReference type="eggNOG" id="ENOG502SRGQ">
    <property type="taxonomic scope" value="Eukaryota"/>
</dbReference>
<reference evidence="3 4" key="1">
    <citation type="journal article" date="2004" name="Science">
        <title>The genome of the diatom Thalassiosira pseudonana: ecology, evolution, and metabolism.</title>
        <authorList>
            <person name="Armbrust E.V."/>
            <person name="Berges J.A."/>
            <person name="Bowler C."/>
            <person name="Green B.R."/>
            <person name="Martinez D."/>
            <person name="Putnam N.H."/>
            <person name="Zhou S."/>
            <person name="Allen A.E."/>
            <person name="Apt K.E."/>
            <person name="Bechner M."/>
            <person name="Brzezinski M.A."/>
            <person name="Chaal B.K."/>
            <person name="Chiovitti A."/>
            <person name="Davis A.K."/>
            <person name="Demarest M.S."/>
            <person name="Detter J.C."/>
            <person name="Glavina T."/>
            <person name="Goodstein D."/>
            <person name="Hadi M.Z."/>
            <person name="Hellsten U."/>
            <person name="Hildebrand M."/>
            <person name="Jenkins B.D."/>
            <person name="Jurka J."/>
            <person name="Kapitonov V.V."/>
            <person name="Kroger N."/>
            <person name="Lau W.W."/>
            <person name="Lane T.W."/>
            <person name="Larimer F.W."/>
            <person name="Lippmeier J.C."/>
            <person name="Lucas S."/>
            <person name="Medina M."/>
            <person name="Montsant A."/>
            <person name="Obornik M."/>
            <person name="Parker M.S."/>
            <person name="Palenik B."/>
            <person name="Pazour G.J."/>
            <person name="Richardson P.M."/>
            <person name="Rynearson T.A."/>
            <person name="Saito M.A."/>
            <person name="Schwartz D.C."/>
            <person name="Thamatrakoln K."/>
            <person name="Valentin K."/>
            <person name="Vardi A."/>
            <person name="Wilkerson F.P."/>
            <person name="Rokhsar D.S."/>
        </authorList>
    </citation>
    <scope>NUCLEOTIDE SEQUENCE [LARGE SCALE GENOMIC DNA]</scope>
    <source>
        <strain evidence="3 4">CCMP1335</strain>
    </source>
</reference>
<evidence type="ECO:0000313" key="3">
    <source>
        <dbReference type="EMBL" id="EED96609.1"/>
    </source>
</evidence>
<evidence type="ECO:0000256" key="2">
    <source>
        <dbReference type="SAM" id="MobiDB-lite"/>
    </source>
</evidence>
<dbReference type="InterPro" id="IPR002110">
    <property type="entry name" value="Ankyrin_rpt"/>
</dbReference>
<feature type="region of interest" description="Disordered" evidence="2">
    <location>
        <begin position="391"/>
        <end position="430"/>
    </location>
</feature>
<protein>
    <submittedName>
        <fullName evidence="3">Uncharacterized protein</fullName>
    </submittedName>
</protein>
<dbReference type="GeneID" id="7447668"/>
<feature type="compositionally biased region" description="Basic residues" evidence="2">
    <location>
        <begin position="396"/>
        <end position="410"/>
    </location>
</feature>
<evidence type="ECO:0000313" key="4">
    <source>
        <dbReference type="Proteomes" id="UP000001449"/>
    </source>
</evidence>
<dbReference type="PANTHER" id="PTHR24121">
    <property type="entry name" value="NO MECHANORECEPTOR POTENTIAL C, ISOFORM D-RELATED"/>
    <property type="match status" value="1"/>
</dbReference>
<dbReference type="SMART" id="SM00248">
    <property type="entry name" value="ANK"/>
    <property type="match status" value="3"/>
</dbReference>
<keyword evidence="1" id="KW-0040">ANK repeat</keyword>
<sequence length="605" mass="67366">MSDYCRHRQKLCSAITSLDADASDKIVRSVLNPIFEDFTADHDDTSTKTDLSQSTVEANVTPLMVACDKSHSAALRYLIDQMVQNESQQSEGRCNDAPFSKQSAQQHDEETSKIPLHRLAEVWGHPTESSATPEGGNCAAHHALAAGYQFGIKVLEYFMTCIAKSDDSGNKYSATELQCERLSRQVRYLSLLSQTNANGDTPIMMACVFGRVDVIQYILTHFVQLSTEKKAADESLSTSFSLLRKVFAMKNSEGCSALNLSCGHGNVDTVKLMVEPLRIRRSGDIQLERTKTQTTQNNIMDKSTESQVLTFNPLLEVSYDDVKMCTAALEDLDAGLKIMKRQSVEENKRSEFNKQYNHIKKCLETLECELERISAEAAADLTLDDASIVHTGKQPKSCRGRSKKKKRRPTKQTSKQASPLPGPTDDESVEIDAATPNDWHIEKEVPMQVSNDNTPMNASPFVTLQDGIVVSKHQHSSHMMLSIADDLPFEENGQPIETVSIFSPTPSLKSILLQSQYRQQEHNKQSMSSDTASRSDNSKFISIEAKMESLCLDPSMLLLTSHGMAMEMSPCQLEAIESILKHQLNATLEAKRIQSRLLDDQKETK</sequence>
<dbReference type="KEGG" id="tps:THAPSDRAFT_1765"/>
<dbReference type="Proteomes" id="UP000001449">
    <property type="component" value="Chromosome 1"/>
</dbReference>
<dbReference type="AlphaFoldDB" id="B8BRV9"/>
<name>B8BRV9_THAPS</name>
<dbReference type="InterPro" id="IPR036770">
    <property type="entry name" value="Ankyrin_rpt-contain_sf"/>
</dbReference>
<organism evidence="3 4">
    <name type="scientific">Thalassiosira pseudonana</name>
    <name type="common">Marine diatom</name>
    <name type="synonym">Cyclotella nana</name>
    <dbReference type="NCBI Taxonomy" id="35128"/>
    <lineage>
        <taxon>Eukaryota</taxon>
        <taxon>Sar</taxon>
        <taxon>Stramenopiles</taxon>
        <taxon>Ochrophyta</taxon>
        <taxon>Bacillariophyta</taxon>
        <taxon>Coscinodiscophyceae</taxon>
        <taxon>Thalassiosirophycidae</taxon>
        <taxon>Thalassiosirales</taxon>
        <taxon>Thalassiosiraceae</taxon>
        <taxon>Thalassiosira</taxon>
    </lineage>
</organism>
<dbReference type="RefSeq" id="XP_002286968.1">
    <property type="nucleotide sequence ID" value="XM_002286932.1"/>
</dbReference>
<accession>B8BRV9</accession>
<keyword evidence="4" id="KW-1185">Reference proteome</keyword>
<feature type="region of interest" description="Disordered" evidence="2">
    <location>
        <begin position="516"/>
        <end position="536"/>
    </location>
</feature>
<dbReference type="OMA" id="ERWHTTH"/>
<gene>
    <name evidence="3" type="ORF">THAPSDRAFT_1765</name>
</gene>
<dbReference type="SUPFAM" id="SSF48403">
    <property type="entry name" value="Ankyrin repeat"/>
    <property type="match status" value="1"/>
</dbReference>
<feature type="region of interest" description="Disordered" evidence="2">
    <location>
        <begin position="88"/>
        <end position="111"/>
    </location>
</feature>
<dbReference type="PaxDb" id="35128-Thaps1765"/>
<feature type="repeat" description="ANK" evidence="1">
    <location>
        <begin position="198"/>
        <end position="230"/>
    </location>
</feature>
<evidence type="ECO:0000256" key="1">
    <source>
        <dbReference type="PROSITE-ProRule" id="PRU00023"/>
    </source>
</evidence>
<dbReference type="InParanoid" id="B8BRV9"/>
<dbReference type="PROSITE" id="PS50088">
    <property type="entry name" value="ANK_REPEAT"/>
    <property type="match status" value="1"/>
</dbReference>